<evidence type="ECO:0000313" key="1">
    <source>
        <dbReference type="EMBL" id="PZX93685.1"/>
    </source>
</evidence>
<dbReference type="RefSeq" id="WP_111409931.1">
    <property type="nucleotide sequence ID" value="NZ_QKXH01000005.1"/>
</dbReference>
<dbReference type="Proteomes" id="UP000249177">
    <property type="component" value="Unassembled WGS sequence"/>
</dbReference>
<protein>
    <recommendedName>
        <fullName evidence="3">Lipoprotein</fullName>
    </recommendedName>
</protein>
<sequence>MKKIILFLAVILLISCKKETDKSISNKIQNTQNSEIGFISYGDLLISKSDFVSQIQNNNDIKLQRANLSKIKFDYDKFTTWDYNTTEEKNIGTITLKLKKEKKKNPDATLFTHINLSIYKNDKKIDELTVYKEENYSEALVAINQYFYIDSDLNLWTLETNEDEDGIKVIFWNYYKIDKGSGKINLIKHHIFNNSQTPDVNKNNNSWIGKYSFEKSNRDDLKTSFEIVINNLNNITVVYISDGEKPETYKNIVGEIVADDKIKIVFNKKYDDMGIIYIQNYGKEYIISGEPISTINPGNEEFPLRKIK</sequence>
<evidence type="ECO:0000313" key="2">
    <source>
        <dbReference type="Proteomes" id="UP000249177"/>
    </source>
</evidence>
<dbReference type="PROSITE" id="PS51257">
    <property type="entry name" value="PROKAR_LIPOPROTEIN"/>
    <property type="match status" value="1"/>
</dbReference>
<name>A0A2W7UJX2_9FLAO</name>
<evidence type="ECO:0008006" key="3">
    <source>
        <dbReference type="Google" id="ProtNLM"/>
    </source>
</evidence>
<keyword evidence="2" id="KW-1185">Reference proteome</keyword>
<proteinExistence type="predicted"/>
<dbReference type="EMBL" id="QKXH01000005">
    <property type="protein sequence ID" value="PZX93685.1"/>
    <property type="molecule type" value="Genomic_DNA"/>
</dbReference>
<reference evidence="1 2" key="1">
    <citation type="submission" date="2018-06" db="EMBL/GenBank/DDBJ databases">
        <title>Flavobacterium sp IMCC34762, genome.</title>
        <authorList>
            <person name="Joung Y."/>
            <person name="Cho J."/>
            <person name="Song J."/>
        </authorList>
    </citation>
    <scope>NUCLEOTIDE SEQUENCE [LARGE SCALE GENOMIC DNA]</scope>
    <source>
        <strain evidence="1 2">IMCC34762</strain>
    </source>
</reference>
<organism evidence="1 2">
    <name type="scientific">Flavobacterium aquariorum</name>
    <dbReference type="NCBI Taxonomy" id="2217670"/>
    <lineage>
        <taxon>Bacteria</taxon>
        <taxon>Pseudomonadati</taxon>
        <taxon>Bacteroidota</taxon>
        <taxon>Flavobacteriia</taxon>
        <taxon>Flavobacteriales</taxon>
        <taxon>Flavobacteriaceae</taxon>
        <taxon>Flavobacterium</taxon>
    </lineage>
</organism>
<accession>A0A2W7UJX2</accession>
<dbReference type="OrthoDB" id="7065421at2"/>
<dbReference type="AlphaFoldDB" id="A0A2W7UJX2"/>
<gene>
    <name evidence="1" type="ORF">DOS84_09765</name>
</gene>
<comment type="caution">
    <text evidence="1">The sequence shown here is derived from an EMBL/GenBank/DDBJ whole genome shotgun (WGS) entry which is preliminary data.</text>
</comment>